<feature type="compositionally biased region" description="Polar residues" evidence="2">
    <location>
        <begin position="45"/>
        <end position="55"/>
    </location>
</feature>
<reference evidence="4 5" key="1">
    <citation type="submission" date="2021-04" db="EMBL/GenBank/DDBJ databases">
        <authorList>
            <person name="Bliznina A."/>
        </authorList>
    </citation>
    <scope>NUCLEOTIDE SEQUENCE [LARGE SCALE GENOMIC DNA]</scope>
</reference>
<proteinExistence type="predicted"/>
<feature type="region of interest" description="Disordered" evidence="2">
    <location>
        <begin position="774"/>
        <end position="823"/>
    </location>
</feature>
<feature type="compositionally biased region" description="Low complexity" evidence="2">
    <location>
        <begin position="69"/>
        <end position="82"/>
    </location>
</feature>
<dbReference type="Gene3D" id="2.60.40.150">
    <property type="entry name" value="C2 domain"/>
    <property type="match status" value="1"/>
</dbReference>
<evidence type="ECO:0000256" key="1">
    <source>
        <dbReference type="SAM" id="Coils"/>
    </source>
</evidence>
<feature type="region of interest" description="Disordered" evidence="2">
    <location>
        <begin position="943"/>
        <end position="981"/>
    </location>
</feature>
<sequence length="981" mass="110634">MVQKGTAQTMPKSSSASSAMQLVLDEVGPMNKRSSTSCDNKEDNSINLTPEPSISSAERMADGIHDDISQTSSLMDDTSSSDNGSRQSSMRPNYAPYRSVTQGAKMFELVKNAVKHDQVKMANAMASTLPVPGARRLVTQRSVKSINESINSSHGAFTPQGVPLNMDILENPYERGYTYQDIINLRRQFEFHSQSLNESMEGNGPINDIEMEDVVENPMLYKSELEIATPSLSPCEPRHSPNSTIINQDFLDDHEDEQLDSLYLPSEVQGEISYSLSYNSEELSVFIGRVFELDFTDKRRRMDFQVKVFLLPDSQTTFPEKPNAPASTDAHSKPCNAHSSFPHRSENGVFRLCVLLANNLIPSPNSSSSGARVRPFLKIHLYPFKWTKKKTVPSDPTDLCPEFNSTFQFRGMTKEILADCSLEISVWDYEKIKEAIFSVELGTVMDGAQGTLLEAIHNEMKGEDIAKAKKNKKPLFLSKKKATMSRNQSKDGSMSSGVHSACEHDMHPDLGLHSKNHHAKSRTKPKRTTDSSAAVMGMKPSMSSSSGEDEDQLPQLNCGVADSELVFMTEQLNRLRSREKRQKIAEARLTVTEAKLMEFAAKLAARKSKVEENHARLKNRKNRIREKEEKIRELESELNALDEEIKSKSDILKERETKLKTQESGATEKDEQLKQREIDVSEKLKQIEQRQRIVEKKETMIREMSQLLISQEMSSTRELNFHTRRFNRYGDERKHASDEEIYDTFSRSKSAMDLTKNLQMASVWDVEYNNNNGLNHGQQLSSSTQNQQNMQQLRTQPHGKYEPHSIQEIEPTTSGSSSKKQKNGFQRMFANMKKSKSMDKLNTAEMISSSRDIDMGSDFNGAAHNSGNESPKKSPKNGKSKKGAPSNSGSTVPEPPMRVSSMDSRHMFQVDKGNFTNFQENRIAQFNNPQFMFSEYCNQFGDNKKSVSWGQSDEPGQPTSSSVFDMRKPGPQYNITTRMNI</sequence>
<feature type="compositionally biased region" description="Basic and acidic residues" evidence="2">
    <location>
        <begin position="501"/>
        <end position="512"/>
    </location>
</feature>
<keyword evidence="1" id="KW-0175">Coiled coil</keyword>
<gene>
    <name evidence="4" type="ORF">OKIOD_LOCUS6974</name>
</gene>
<feature type="compositionally biased region" description="Low complexity" evidence="2">
    <location>
        <begin position="774"/>
        <end position="796"/>
    </location>
</feature>
<feature type="compositionally biased region" description="Polar residues" evidence="2">
    <location>
        <begin position="1"/>
        <end position="20"/>
    </location>
</feature>
<feature type="domain" description="C2" evidence="3">
    <location>
        <begin position="330"/>
        <end position="457"/>
    </location>
</feature>
<evidence type="ECO:0000313" key="4">
    <source>
        <dbReference type="EMBL" id="CAG5098156.1"/>
    </source>
</evidence>
<feature type="region of interest" description="Disordered" evidence="2">
    <location>
        <begin position="476"/>
        <end position="554"/>
    </location>
</feature>
<accession>A0ABN7SK77</accession>
<dbReference type="Proteomes" id="UP001158576">
    <property type="component" value="Chromosome XSR"/>
</dbReference>
<feature type="region of interest" description="Disordered" evidence="2">
    <location>
        <begin position="852"/>
        <end position="899"/>
    </location>
</feature>
<keyword evidence="5" id="KW-1185">Reference proteome</keyword>
<name>A0ABN7SK77_OIKDI</name>
<organism evidence="4 5">
    <name type="scientific">Oikopleura dioica</name>
    <name type="common">Tunicate</name>
    <dbReference type="NCBI Taxonomy" id="34765"/>
    <lineage>
        <taxon>Eukaryota</taxon>
        <taxon>Metazoa</taxon>
        <taxon>Chordata</taxon>
        <taxon>Tunicata</taxon>
        <taxon>Appendicularia</taxon>
        <taxon>Copelata</taxon>
        <taxon>Oikopleuridae</taxon>
        <taxon>Oikopleura</taxon>
    </lineage>
</organism>
<feature type="coiled-coil region" evidence="1">
    <location>
        <begin position="600"/>
        <end position="651"/>
    </location>
</feature>
<dbReference type="SUPFAM" id="SSF49562">
    <property type="entry name" value="C2 domain (Calcium/lipid-binding domain, CaLB)"/>
    <property type="match status" value="1"/>
</dbReference>
<feature type="compositionally biased region" description="Basic residues" evidence="2">
    <location>
        <begin position="873"/>
        <end position="882"/>
    </location>
</feature>
<dbReference type="EMBL" id="OU015569">
    <property type="protein sequence ID" value="CAG5098156.1"/>
    <property type="molecule type" value="Genomic_DNA"/>
</dbReference>
<dbReference type="InterPro" id="IPR035892">
    <property type="entry name" value="C2_domain_sf"/>
</dbReference>
<dbReference type="Pfam" id="PF00168">
    <property type="entry name" value="C2"/>
    <property type="match status" value="1"/>
</dbReference>
<dbReference type="InterPro" id="IPR000008">
    <property type="entry name" value="C2_dom"/>
</dbReference>
<evidence type="ECO:0000256" key="2">
    <source>
        <dbReference type="SAM" id="MobiDB-lite"/>
    </source>
</evidence>
<evidence type="ECO:0000313" key="5">
    <source>
        <dbReference type="Proteomes" id="UP001158576"/>
    </source>
</evidence>
<feature type="region of interest" description="Disordered" evidence="2">
    <location>
        <begin position="1"/>
        <end position="55"/>
    </location>
</feature>
<feature type="region of interest" description="Disordered" evidence="2">
    <location>
        <begin position="318"/>
        <end position="337"/>
    </location>
</feature>
<feature type="region of interest" description="Disordered" evidence="2">
    <location>
        <begin position="69"/>
        <end position="94"/>
    </location>
</feature>
<protein>
    <submittedName>
        <fullName evidence="4">Oidioi.mRNA.OKI2018_I69.XSR.g15416.t1.cds</fullName>
    </submittedName>
</protein>
<dbReference type="SMART" id="SM00239">
    <property type="entry name" value="C2"/>
    <property type="match status" value="1"/>
</dbReference>
<dbReference type="PROSITE" id="PS50004">
    <property type="entry name" value="C2"/>
    <property type="match status" value="1"/>
</dbReference>
<evidence type="ECO:0000259" key="3">
    <source>
        <dbReference type="PROSITE" id="PS50004"/>
    </source>
</evidence>
<feature type="compositionally biased region" description="Basic residues" evidence="2">
    <location>
        <begin position="514"/>
        <end position="526"/>
    </location>
</feature>
<feature type="compositionally biased region" description="Polar residues" evidence="2">
    <location>
        <begin position="484"/>
        <end position="498"/>
    </location>
</feature>